<keyword evidence="1" id="KW-0433">Leucine-rich repeat</keyword>
<evidence type="ECO:0000256" key="2">
    <source>
        <dbReference type="ARBA" id="ARBA00022729"/>
    </source>
</evidence>
<name>A0AA97K5P8_EUBMA</name>
<dbReference type="PROSITE" id="PS51450">
    <property type="entry name" value="LRR"/>
    <property type="match status" value="2"/>
</dbReference>
<evidence type="ECO:0000256" key="6">
    <source>
        <dbReference type="SAM" id="Phobius"/>
    </source>
</evidence>
<evidence type="ECO:0000259" key="8">
    <source>
        <dbReference type="SMART" id="SM00082"/>
    </source>
</evidence>
<feature type="signal peptide" evidence="7">
    <location>
        <begin position="1"/>
        <end position="23"/>
    </location>
</feature>
<dbReference type="Gene3D" id="3.80.10.10">
    <property type="entry name" value="Ribonuclease Inhibitor"/>
    <property type="match status" value="1"/>
</dbReference>
<dbReference type="FunFam" id="3.80.10.10:FF:000770">
    <property type="entry name" value="Uncharacterized protein"/>
    <property type="match status" value="1"/>
</dbReference>
<dbReference type="InterPro" id="IPR000483">
    <property type="entry name" value="Cys-rich_flank_reg_C"/>
</dbReference>
<evidence type="ECO:0000313" key="9">
    <source>
        <dbReference type="Proteomes" id="UP001190640"/>
    </source>
</evidence>
<dbReference type="SMART" id="SM00369">
    <property type="entry name" value="LRR_TYP"/>
    <property type="match status" value="6"/>
</dbReference>
<keyword evidence="6" id="KW-1133">Transmembrane helix</keyword>
<dbReference type="InterPro" id="IPR032675">
    <property type="entry name" value="LRR_dom_sf"/>
</dbReference>
<evidence type="ECO:0000256" key="5">
    <source>
        <dbReference type="SAM" id="MobiDB-lite"/>
    </source>
</evidence>
<dbReference type="GeneID" id="129340020"/>
<feature type="domain" description="LRRCT" evidence="8">
    <location>
        <begin position="231"/>
        <end position="293"/>
    </location>
</feature>
<feature type="compositionally biased region" description="Low complexity" evidence="5">
    <location>
        <begin position="305"/>
        <end position="353"/>
    </location>
</feature>
<dbReference type="InterPro" id="IPR003591">
    <property type="entry name" value="Leu-rich_rpt_typical-subtyp"/>
</dbReference>
<keyword evidence="6" id="KW-0472">Membrane</keyword>
<sequence length="653" mass="66906">MLPRLVAPHLALLPLLALAGAQAQQDLCEQEMNRIKDLLQVSCAGKGLSGVPAGLPEATGILLLGSNRLASFSTAWLQHLPDLTDLDLSSNGLAGFEADAALPRLQELVLSHNALESLPALRGTPRLRRLALGHNALAWLPEGGFRALGRLADLELQGNRLERLPAGAFAGLAALKDLDLSDNLLQELPALLLAGLGALQTLRLERNRLRAVPERFFPKDHYFAYVYLEGNPWLCDCALRYLRTWLLGNEFCVYSRVQGPDKEITENAPENVTCRDPPEHAGHPVMHFRAACGEESTEAPPDPSAAPSAAPAPSSRAAATAPGRPPASTATPSTAPSSATSIAPSSRAAATTPGRPPASTAPPSATSIAPSSRAAATAPGRPPASTATPSTAPSSATSIAPSSRAAATAPGRPLASTATLSTAPSSATSIAPSSRAAATTPGRPPASTAPPSATSIAPSSRAAATTPGRPPASTAPSSATSIAPSSRAAATAPGRPPASTADLPAAPCLCPLPPGVALGLSGRQRALSWGAWLAARRCPLRLALYAACLLLAALPALALLCLGARLWLGRCPRGPAAYQPLQAVAAASHTRPEPGGGGRPRRYRACESREVGPRRHVSWLLVPLPGPSGQWPWERAGGLGAAPDDSAAATAAL</sequence>
<keyword evidence="9" id="KW-1185">Reference proteome</keyword>
<feature type="compositionally biased region" description="Low complexity" evidence="5">
    <location>
        <begin position="361"/>
        <end position="441"/>
    </location>
</feature>
<keyword evidence="3" id="KW-0677">Repeat</keyword>
<keyword evidence="4" id="KW-0325">Glycoprotein</keyword>
<evidence type="ECO:0000256" key="3">
    <source>
        <dbReference type="ARBA" id="ARBA00022737"/>
    </source>
</evidence>
<dbReference type="InterPro" id="IPR050541">
    <property type="entry name" value="LRR_TM_domain-containing"/>
</dbReference>
<evidence type="ECO:0000256" key="7">
    <source>
        <dbReference type="SAM" id="SignalP"/>
    </source>
</evidence>
<dbReference type="AlphaFoldDB" id="A0AA97K5P8"/>
<evidence type="ECO:0000313" key="10">
    <source>
        <dbReference type="RefSeq" id="XP_054850538.1"/>
    </source>
</evidence>
<keyword evidence="6" id="KW-0812">Transmembrane</keyword>
<protein>
    <submittedName>
        <fullName evidence="10">Platelet glycoprotein Ib alpha chain</fullName>
    </submittedName>
</protein>
<proteinExistence type="predicted"/>
<dbReference type="SUPFAM" id="SSF52058">
    <property type="entry name" value="L domain-like"/>
    <property type="match status" value="1"/>
</dbReference>
<dbReference type="KEGG" id="emc:129340020"/>
<keyword evidence="2 7" id="KW-0732">Signal</keyword>
<organism evidence="9 10">
    <name type="scientific">Eublepharis macularius</name>
    <name type="common">Leopard gecko</name>
    <name type="synonym">Cyrtodactylus macularius</name>
    <dbReference type="NCBI Taxonomy" id="481883"/>
    <lineage>
        <taxon>Eukaryota</taxon>
        <taxon>Metazoa</taxon>
        <taxon>Chordata</taxon>
        <taxon>Craniata</taxon>
        <taxon>Vertebrata</taxon>
        <taxon>Euteleostomi</taxon>
        <taxon>Lepidosauria</taxon>
        <taxon>Squamata</taxon>
        <taxon>Bifurcata</taxon>
        <taxon>Gekkota</taxon>
        <taxon>Eublepharidae</taxon>
        <taxon>Eublepharinae</taxon>
        <taxon>Eublepharis</taxon>
    </lineage>
</organism>
<evidence type="ECO:0000256" key="4">
    <source>
        <dbReference type="ARBA" id="ARBA00023180"/>
    </source>
</evidence>
<dbReference type="RefSeq" id="XP_054850538.1">
    <property type="nucleotide sequence ID" value="XM_054994563.1"/>
</dbReference>
<dbReference type="PANTHER" id="PTHR24369">
    <property type="entry name" value="ANTIGEN BSP, PUTATIVE-RELATED"/>
    <property type="match status" value="1"/>
</dbReference>
<dbReference type="InterPro" id="IPR001611">
    <property type="entry name" value="Leu-rich_rpt"/>
</dbReference>
<reference evidence="10" key="1">
    <citation type="submission" date="2025-08" db="UniProtKB">
        <authorList>
            <consortium name="RefSeq"/>
        </authorList>
    </citation>
    <scope>IDENTIFICATION</scope>
    <source>
        <tissue evidence="10">Blood</tissue>
    </source>
</reference>
<dbReference type="SMART" id="SM00364">
    <property type="entry name" value="LRR_BAC"/>
    <property type="match status" value="4"/>
</dbReference>
<feature type="transmembrane region" description="Helical" evidence="6">
    <location>
        <begin position="542"/>
        <end position="568"/>
    </location>
</feature>
<accession>A0AA97K5P8</accession>
<dbReference type="SMART" id="SM00082">
    <property type="entry name" value="LRRCT"/>
    <property type="match status" value="1"/>
</dbReference>
<gene>
    <name evidence="10" type="primary">GP1BA</name>
</gene>
<feature type="chain" id="PRO_5041711882" evidence="7">
    <location>
        <begin position="24"/>
        <end position="653"/>
    </location>
</feature>
<evidence type="ECO:0000256" key="1">
    <source>
        <dbReference type="ARBA" id="ARBA00022614"/>
    </source>
</evidence>
<feature type="compositionally biased region" description="Low complexity" evidence="5">
    <location>
        <begin position="449"/>
        <end position="499"/>
    </location>
</feature>
<dbReference type="Pfam" id="PF13855">
    <property type="entry name" value="LRR_8"/>
    <property type="match status" value="2"/>
</dbReference>
<dbReference type="CTD" id="2811"/>
<dbReference type="GO" id="GO:0005886">
    <property type="term" value="C:plasma membrane"/>
    <property type="evidence" value="ECO:0007669"/>
    <property type="project" value="TreeGrafter"/>
</dbReference>
<feature type="region of interest" description="Disordered" evidence="5">
    <location>
        <begin position="293"/>
        <end position="499"/>
    </location>
</feature>
<dbReference type="Proteomes" id="UP001190640">
    <property type="component" value="Chromosome 12"/>
</dbReference>
<dbReference type="PANTHER" id="PTHR24369:SF157">
    <property type="entry name" value="LRRCT DOMAIN-CONTAINING PROTEIN"/>
    <property type="match status" value="1"/>
</dbReference>